<reference evidence="1" key="2">
    <citation type="journal article" date="2015" name="Fish Shellfish Immunol.">
        <title>Early steps in the European eel (Anguilla anguilla)-Vibrio vulnificus interaction in the gills: Role of the RtxA13 toxin.</title>
        <authorList>
            <person name="Callol A."/>
            <person name="Pajuelo D."/>
            <person name="Ebbesson L."/>
            <person name="Teles M."/>
            <person name="MacKenzie S."/>
            <person name="Amaro C."/>
        </authorList>
    </citation>
    <scope>NUCLEOTIDE SEQUENCE</scope>
</reference>
<accession>A0A0E9S7A7</accession>
<reference evidence="1" key="1">
    <citation type="submission" date="2014-11" db="EMBL/GenBank/DDBJ databases">
        <authorList>
            <person name="Amaro Gonzalez C."/>
        </authorList>
    </citation>
    <scope>NUCLEOTIDE SEQUENCE</scope>
</reference>
<protein>
    <submittedName>
        <fullName evidence="1">Uncharacterized protein</fullName>
    </submittedName>
</protein>
<sequence>MASCIQTYSEHCRGKTCLNAQPFFLCSKEGRKCTSASHIALKTRTIRLFPWLVRTCLHAIL</sequence>
<name>A0A0E9S7A7_ANGAN</name>
<evidence type="ECO:0000313" key="1">
    <source>
        <dbReference type="EMBL" id="JAH36550.1"/>
    </source>
</evidence>
<dbReference type="AlphaFoldDB" id="A0A0E9S7A7"/>
<dbReference type="EMBL" id="GBXM01072027">
    <property type="protein sequence ID" value="JAH36550.1"/>
    <property type="molecule type" value="Transcribed_RNA"/>
</dbReference>
<proteinExistence type="predicted"/>
<organism evidence="1">
    <name type="scientific">Anguilla anguilla</name>
    <name type="common">European freshwater eel</name>
    <name type="synonym">Muraena anguilla</name>
    <dbReference type="NCBI Taxonomy" id="7936"/>
    <lineage>
        <taxon>Eukaryota</taxon>
        <taxon>Metazoa</taxon>
        <taxon>Chordata</taxon>
        <taxon>Craniata</taxon>
        <taxon>Vertebrata</taxon>
        <taxon>Euteleostomi</taxon>
        <taxon>Actinopterygii</taxon>
        <taxon>Neopterygii</taxon>
        <taxon>Teleostei</taxon>
        <taxon>Anguilliformes</taxon>
        <taxon>Anguillidae</taxon>
        <taxon>Anguilla</taxon>
    </lineage>
</organism>